<dbReference type="GeneID" id="19250152"/>
<dbReference type="KEGG" id="maw:19250152"/>
<sequence>MATGQPHNRKRSRIETTNFQRLQPDFARTGDADTVKDLVENGANPFKTLHPCRQHFPGKAYQKLNADNNRIGSKRRTSRMTAPLKYEASNPNGYTVPPFRGRNHVTTVQQSPSGRAWTQEERPGDYSASGPEEPRGTSPNTEDQSLNNYPFMFRLPIPELKVDPPPPGNISSKEIPPGGPRIWVYSFSGIEELRDTPPYTENPNWDDLNFDALNLDAGDNETGDNEAGSPTIDRVRHQNRNWGFSEVASTSPVSMRVPQPGRHQFRCSDNSHGRTSWRGVDDTTINA</sequence>
<dbReference type="EMBL" id="GL698516">
    <property type="protein sequence ID" value="EFY88103.1"/>
    <property type="molecule type" value="Genomic_DNA"/>
</dbReference>
<feature type="compositionally biased region" description="Polar residues" evidence="1">
    <location>
        <begin position="104"/>
        <end position="113"/>
    </location>
</feature>
<protein>
    <submittedName>
        <fullName evidence="2">Uncharacterized protein</fullName>
    </submittedName>
</protein>
<dbReference type="AlphaFoldDB" id="E9E7J3"/>
<feature type="compositionally biased region" description="Polar residues" evidence="1">
    <location>
        <begin position="137"/>
        <end position="147"/>
    </location>
</feature>
<gene>
    <name evidence="2" type="ORF">MAC_05841</name>
</gene>
<accession>E9E7J3</accession>
<dbReference type="Proteomes" id="UP000002499">
    <property type="component" value="Unassembled WGS sequence"/>
</dbReference>
<feature type="region of interest" description="Disordered" evidence="1">
    <location>
        <begin position="250"/>
        <end position="287"/>
    </location>
</feature>
<feature type="region of interest" description="Disordered" evidence="1">
    <location>
        <begin position="63"/>
        <end position="147"/>
    </location>
</feature>
<evidence type="ECO:0000313" key="3">
    <source>
        <dbReference type="Proteomes" id="UP000002499"/>
    </source>
</evidence>
<keyword evidence="3" id="KW-1185">Reference proteome</keyword>
<dbReference type="InParanoid" id="E9E7J3"/>
<dbReference type="HOGENOM" id="CLU_970045_0_0_1"/>
<organism evidence="3">
    <name type="scientific">Metarhizium acridum (strain CQMa 102)</name>
    <dbReference type="NCBI Taxonomy" id="655827"/>
    <lineage>
        <taxon>Eukaryota</taxon>
        <taxon>Fungi</taxon>
        <taxon>Dikarya</taxon>
        <taxon>Ascomycota</taxon>
        <taxon>Pezizomycotina</taxon>
        <taxon>Sordariomycetes</taxon>
        <taxon>Hypocreomycetidae</taxon>
        <taxon>Hypocreales</taxon>
        <taxon>Clavicipitaceae</taxon>
        <taxon>Metarhizium</taxon>
    </lineage>
</organism>
<reference evidence="2 3" key="1">
    <citation type="journal article" date="2011" name="PLoS Genet.">
        <title>Genome sequencing and comparative transcriptomics of the model entomopathogenic fungi Metarhizium anisopliae and M. acridum.</title>
        <authorList>
            <person name="Gao Q."/>
            <person name="Jin K."/>
            <person name="Ying S.H."/>
            <person name="Zhang Y."/>
            <person name="Xiao G."/>
            <person name="Shang Y."/>
            <person name="Duan Z."/>
            <person name="Hu X."/>
            <person name="Xie X.Q."/>
            <person name="Zhou G."/>
            <person name="Peng G."/>
            <person name="Luo Z."/>
            <person name="Huang W."/>
            <person name="Wang B."/>
            <person name="Fang W."/>
            <person name="Wang S."/>
            <person name="Zhong Y."/>
            <person name="Ma L.J."/>
            <person name="St Leger R.J."/>
            <person name="Zhao G.P."/>
            <person name="Pei Y."/>
            <person name="Feng M.G."/>
            <person name="Xia Y."/>
            <person name="Wang C."/>
        </authorList>
    </citation>
    <scope>NUCLEOTIDE SEQUENCE [LARGE SCALE GENOMIC DNA]</scope>
    <source>
        <strain evidence="2 3">CQMa 102</strain>
    </source>
</reference>
<name>E9E7J3_METAQ</name>
<proteinExistence type="predicted"/>
<evidence type="ECO:0000256" key="1">
    <source>
        <dbReference type="SAM" id="MobiDB-lite"/>
    </source>
</evidence>
<evidence type="ECO:0000313" key="2">
    <source>
        <dbReference type="EMBL" id="EFY88103.1"/>
    </source>
</evidence>